<dbReference type="GO" id="GO:0004523">
    <property type="term" value="F:RNA-DNA hybrid ribonuclease activity"/>
    <property type="evidence" value="ECO:0007669"/>
    <property type="project" value="InterPro"/>
</dbReference>
<dbReference type="OrthoDB" id="1906820at2759"/>
<reference evidence="2" key="1">
    <citation type="submission" date="2025-08" db="UniProtKB">
        <authorList>
            <consortium name="RefSeq"/>
        </authorList>
    </citation>
    <scope>IDENTIFICATION</scope>
    <source>
        <tissue evidence="2">Leaves</tissue>
    </source>
</reference>
<dbReference type="PANTHER" id="PTHR47074">
    <property type="entry name" value="BNAC02G40300D PROTEIN"/>
    <property type="match status" value="1"/>
</dbReference>
<evidence type="ECO:0000313" key="1">
    <source>
        <dbReference type="Proteomes" id="UP000235220"/>
    </source>
</evidence>
<dbReference type="Pfam" id="PF13456">
    <property type="entry name" value="RVT_3"/>
    <property type="match status" value="1"/>
</dbReference>
<evidence type="ECO:0000313" key="2">
    <source>
        <dbReference type="RefSeq" id="XP_018815892.1"/>
    </source>
</evidence>
<dbReference type="PANTHER" id="PTHR47074:SF48">
    <property type="entry name" value="POLYNUCLEOTIDYL TRANSFERASE, RIBONUCLEASE H-LIKE SUPERFAMILY PROTEIN"/>
    <property type="match status" value="1"/>
</dbReference>
<dbReference type="InterPro" id="IPR044730">
    <property type="entry name" value="RNase_H-like_dom_plant"/>
</dbReference>
<sequence length="282" mass="32112">MHILWQCPAARDVWAGSVRAIQKWTVEEDCFLVFWDKAMQKLEVEELEIVAVVMRSLWQRMNSFIFENIFNGPESLLRKAKTMFDDFKEAQIKLLTQAEEPRQLEASVSSRGSHVLWKKPDQGGIKVNWDAALNSKFMGLGVVMRNEKGEVLACACSRRLPAINYDVAETVALWFAVELCLDLGFNRVTFEGDAQSVVKVVNSREEDLSCGGHIIEDIKTILEGRSAWTVQFIGRKGNEVAHLLVKNALNLEFDKFWIDECPAFIFLQVCKDINCSGLQFDE</sequence>
<dbReference type="Gramene" id="Jr12_00520_p1">
    <property type="protein sequence ID" value="cds.Jr12_00520_p1"/>
    <property type="gene ID" value="Jr12_00520"/>
</dbReference>
<dbReference type="SUPFAM" id="SSF53098">
    <property type="entry name" value="Ribonuclease H-like"/>
    <property type="match status" value="1"/>
</dbReference>
<dbReference type="KEGG" id="jre:108987427"/>
<dbReference type="RefSeq" id="XP_018815892.1">
    <property type="nucleotide sequence ID" value="XM_018960347.1"/>
</dbReference>
<protein>
    <submittedName>
        <fullName evidence="2">Uncharacterized protein LOC108987427</fullName>
    </submittedName>
</protein>
<accession>A0A2I4E925</accession>
<dbReference type="GeneID" id="108987427"/>
<dbReference type="CDD" id="cd06222">
    <property type="entry name" value="RNase_H_like"/>
    <property type="match status" value="1"/>
</dbReference>
<dbReference type="Proteomes" id="UP000235220">
    <property type="component" value="Chromosome 12"/>
</dbReference>
<dbReference type="InterPro" id="IPR052929">
    <property type="entry name" value="RNase_H-like_EbsB-rel"/>
</dbReference>
<dbReference type="Gene3D" id="3.30.420.10">
    <property type="entry name" value="Ribonuclease H-like superfamily/Ribonuclease H"/>
    <property type="match status" value="1"/>
</dbReference>
<proteinExistence type="predicted"/>
<dbReference type="AlphaFoldDB" id="A0A2I4E925"/>
<dbReference type="InterPro" id="IPR002156">
    <property type="entry name" value="RNaseH_domain"/>
</dbReference>
<organism evidence="1 2">
    <name type="scientific">Juglans regia</name>
    <name type="common">English walnut</name>
    <dbReference type="NCBI Taxonomy" id="51240"/>
    <lineage>
        <taxon>Eukaryota</taxon>
        <taxon>Viridiplantae</taxon>
        <taxon>Streptophyta</taxon>
        <taxon>Embryophyta</taxon>
        <taxon>Tracheophyta</taxon>
        <taxon>Spermatophyta</taxon>
        <taxon>Magnoliopsida</taxon>
        <taxon>eudicotyledons</taxon>
        <taxon>Gunneridae</taxon>
        <taxon>Pentapetalae</taxon>
        <taxon>rosids</taxon>
        <taxon>fabids</taxon>
        <taxon>Fagales</taxon>
        <taxon>Juglandaceae</taxon>
        <taxon>Juglans</taxon>
    </lineage>
</organism>
<dbReference type="InterPro" id="IPR012337">
    <property type="entry name" value="RNaseH-like_sf"/>
</dbReference>
<dbReference type="GO" id="GO:0003676">
    <property type="term" value="F:nucleic acid binding"/>
    <property type="evidence" value="ECO:0007669"/>
    <property type="project" value="InterPro"/>
</dbReference>
<gene>
    <name evidence="2" type="primary">LOC108987427</name>
</gene>
<dbReference type="InterPro" id="IPR036397">
    <property type="entry name" value="RNaseH_sf"/>
</dbReference>
<keyword evidence="1" id="KW-1185">Reference proteome</keyword>
<name>A0A2I4E925_JUGRE</name>